<dbReference type="EMBL" id="KQ484289">
    <property type="protein sequence ID" value="KYP35957.1"/>
    <property type="molecule type" value="Genomic_DNA"/>
</dbReference>
<dbReference type="Proteomes" id="UP000075243">
    <property type="component" value="Unassembled WGS sequence"/>
</dbReference>
<proteinExistence type="predicted"/>
<dbReference type="AlphaFoldDB" id="A0A151R073"/>
<feature type="non-terminal residue" evidence="2">
    <location>
        <position position="1"/>
    </location>
</feature>
<reference evidence="2" key="1">
    <citation type="journal article" date="2012" name="Nat. Biotechnol.">
        <title>Draft genome sequence of pigeonpea (Cajanus cajan), an orphan legume crop of resource-poor farmers.</title>
        <authorList>
            <person name="Varshney R.K."/>
            <person name="Chen W."/>
            <person name="Li Y."/>
            <person name="Bharti A.K."/>
            <person name="Saxena R.K."/>
            <person name="Schlueter J.A."/>
            <person name="Donoghue M.T."/>
            <person name="Azam S."/>
            <person name="Fan G."/>
            <person name="Whaley A.M."/>
            <person name="Farmer A.D."/>
            <person name="Sheridan J."/>
            <person name="Iwata A."/>
            <person name="Tuteja R."/>
            <person name="Penmetsa R.V."/>
            <person name="Wu W."/>
            <person name="Upadhyaya H.D."/>
            <person name="Yang S.P."/>
            <person name="Shah T."/>
            <person name="Saxena K.B."/>
            <person name="Michael T."/>
            <person name="McCombie W.R."/>
            <person name="Yang B."/>
            <person name="Zhang G."/>
            <person name="Yang H."/>
            <person name="Wang J."/>
            <person name="Spillane C."/>
            <person name="Cook D.R."/>
            <person name="May G.D."/>
            <person name="Xu X."/>
            <person name="Jackson S.A."/>
        </authorList>
    </citation>
    <scope>NUCLEOTIDE SEQUENCE [LARGE SCALE GENOMIC DNA]</scope>
</reference>
<dbReference type="Pfam" id="PF13966">
    <property type="entry name" value="zf-RVT"/>
    <property type="match status" value="1"/>
</dbReference>
<evidence type="ECO:0000313" key="2">
    <source>
        <dbReference type="EMBL" id="KYP35957.1"/>
    </source>
</evidence>
<accession>A0A151R073</accession>
<keyword evidence="3" id="KW-1185">Reference proteome</keyword>
<protein>
    <submittedName>
        <fullName evidence="2">Ribonuclease H protein At1g65750 family</fullName>
    </submittedName>
</protein>
<sequence length="307" mass="35400">LHNVAMLGKLVWEILHGSQKMWVRVLIHKYMRHGSLFLATKKPRSPIWNAIKKTLPWLEDGFEVKLGDGASSLWFDVWLSKETLGARVRWVYISDSELKVVDVWGGSCWNLNALATTITPDQHESIISLSPRLVQGAIDVWIWSANTSGTYTVRKAYQWLLQSSLTWSVEGSWKWIWQLPLSKNIQFFLWEVCHNSIPTRGTLAQRHITNVDICPRCHEVVESIYHCLFECQLSQQLWHSLGLVPPSPPLNLVITMDWLKMLIDLHVTVIPVLLWVTWKSRNKVIFEATLDTLHTLTAMVYAEHNAC</sequence>
<organism evidence="2 3">
    <name type="scientific">Cajanus cajan</name>
    <name type="common">Pigeon pea</name>
    <name type="synonym">Cajanus indicus</name>
    <dbReference type="NCBI Taxonomy" id="3821"/>
    <lineage>
        <taxon>Eukaryota</taxon>
        <taxon>Viridiplantae</taxon>
        <taxon>Streptophyta</taxon>
        <taxon>Embryophyta</taxon>
        <taxon>Tracheophyta</taxon>
        <taxon>Spermatophyta</taxon>
        <taxon>Magnoliopsida</taxon>
        <taxon>eudicotyledons</taxon>
        <taxon>Gunneridae</taxon>
        <taxon>Pentapetalae</taxon>
        <taxon>rosids</taxon>
        <taxon>fabids</taxon>
        <taxon>Fabales</taxon>
        <taxon>Fabaceae</taxon>
        <taxon>Papilionoideae</taxon>
        <taxon>50 kb inversion clade</taxon>
        <taxon>NPAAA clade</taxon>
        <taxon>indigoferoid/millettioid clade</taxon>
        <taxon>Phaseoleae</taxon>
        <taxon>Cajanus</taxon>
    </lineage>
</organism>
<gene>
    <name evidence="2" type="ORF">KK1_042963</name>
</gene>
<name>A0A151R073_CAJCA</name>
<dbReference type="PANTHER" id="PTHR36617">
    <property type="entry name" value="PROTEIN, PUTATIVE-RELATED"/>
    <property type="match status" value="1"/>
</dbReference>
<evidence type="ECO:0000313" key="3">
    <source>
        <dbReference type="Proteomes" id="UP000075243"/>
    </source>
</evidence>
<dbReference type="InterPro" id="IPR026960">
    <property type="entry name" value="RVT-Znf"/>
</dbReference>
<evidence type="ECO:0000259" key="1">
    <source>
        <dbReference type="Pfam" id="PF13966"/>
    </source>
</evidence>
<feature type="domain" description="Reverse transcriptase zinc-binding" evidence="1">
    <location>
        <begin position="151"/>
        <end position="238"/>
    </location>
</feature>
<dbReference type="OMA" id="WIWSANT"/>
<dbReference type="Gramene" id="C.cajan_42767.t">
    <property type="protein sequence ID" value="C.cajan_42767.t.cds1"/>
    <property type="gene ID" value="C.cajan_42767"/>
</dbReference>
<dbReference type="PANTHER" id="PTHR36617:SF15">
    <property type="entry name" value="REVERSE TRANSCRIPTASE ZINC-BINDING DOMAIN-CONTAINING PROTEIN"/>
    <property type="match status" value="1"/>
</dbReference>